<protein>
    <submittedName>
        <fullName evidence="4">SNF2-like protein</fullName>
    </submittedName>
</protein>
<dbReference type="GO" id="GO:0016787">
    <property type="term" value="F:hydrolase activity"/>
    <property type="evidence" value="ECO:0007669"/>
    <property type="project" value="UniProtKB-KW"/>
</dbReference>
<keyword evidence="2" id="KW-0378">Hydrolase</keyword>
<comment type="caution">
    <text evidence="4">The sequence shown here is derived from an EMBL/GenBank/DDBJ whole genome shotgun (WGS) entry which is preliminary data.</text>
</comment>
<keyword evidence="3" id="KW-0067">ATP-binding</keyword>
<gene>
    <name evidence="4" type="ORF">I215_13208</name>
</gene>
<dbReference type="GO" id="GO:0005524">
    <property type="term" value="F:ATP binding"/>
    <property type="evidence" value="ECO:0007669"/>
    <property type="project" value="UniProtKB-KW"/>
</dbReference>
<dbReference type="AlphaFoldDB" id="K2PS40"/>
<dbReference type="OrthoDB" id="9760715at2"/>
<organism evidence="4 5">
    <name type="scientific">Galbibacter marinus</name>
    <dbReference type="NCBI Taxonomy" id="555500"/>
    <lineage>
        <taxon>Bacteria</taxon>
        <taxon>Pseudomonadati</taxon>
        <taxon>Bacteroidota</taxon>
        <taxon>Flavobacteriia</taxon>
        <taxon>Flavobacteriales</taxon>
        <taxon>Flavobacteriaceae</taxon>
        <taxon>Galbibacter</taxon>
    </lineage>
</organism>
<dbReference type="EMBL" id="AMSG01000025">
    <property type="protein sequence ID" value="EKF54309.1"/>
    <property type="molecule type" value="Genomic_DNA"/>
</dbReference>
<sequence length="76" mass="8919">MEPWWNKAVQQQAIDRTHRIGQDQKVFAYNMICKDTIEEKIMAIQERKQIISDEVVADDGNFLKSLTAEDITFLFD</sequence>
<evidence type="ECO:0000313" key="5">
    <source>
        <dbReference type="Proteomes" id="UP000007364"/>
    </source>
</evidence>
<evidence type="ECO:0000256" key="1">
    <source>
        <dbReference type="ARBA" id="ARBA00022741"/>
    </source>
</evidence>
<proteinExistence type="predicted"/>
<dbReference type="GO" id="GO:0006281">
    <property type="term" value="P:DNA repair"/>
    <property type="evidence" value="ECO:0007669"/>
    <property type="project" value="TreeGrafter"/>
</dbReference>
<keyword evidence="5" id="KW-1185">Reference proteome</keyword>
<dbReference type="InterPro" id="IPR050628">
    <property type="entry name" value="SNF2_RAD54_helicase_TF"/>
</dbReference>
<evidence type="ECO:0000256" key="3">
    <source>
        <dbReference type="ARBA" id="ARBA00022840"/>
    </source>
</evidence>
<evidence type="ECO:0000313" key="4">
    <source>
        <dbReference type="EMBL" id="EKF54309.1"/>
    </source>
</evidence>
<reference evidence="4 5" key="1">
    <citation type="journal article" date="2012" name="J. Bacteriol.">
        <title>Genome Sequence of Galbibacter marinum Type Strain ck-I2-15.</title>
        <authorList>
            <person name="Lai Q."/>
            <person name="Li C."/>
            <person name="Shao Z."/>
        </authorList>
    </citation>
    <scope>NUCLEOTIDE SEQUENCE [LARGE SCALE GENOMIC DNA]</scope>
    <source>
        <strain evidence="5">ck-I2-15</strain>
    </source>
</reference>
<keyword evidence="1" id="KW-0547">Nucleotide-binding</keyword>
<dbReference type="STRING" id="555500.I215_13208"/>
<dbReference type="InterPro" id="IPR027417">
    <property type="entry name" value="P-loop_NTPase"/>
</dbReference>
<dbReference type="Proteomes" id="UP000007364">
    <property type="component" value="Unassembled WGS sequence"/>
</dbReference>
<dbReference type="PANTHER" id="PTHR45626">
    <property type="entry name" value="TRANSCRIPTION TERMINATION FACTOR 2-RELATED"/>
    <property type="match status" value="1"/>
</dbReference>
<evidence type="ECO:0000256" key="2">
    <source>
        <dbReference type="ARBA" id="ARBA00022801"/>
    </source>
</evidence>
<dbReference type="Gene3D" id="3.40.50.300">
    <property type="entry name" value="P-loop containing nucleotide triphosphate hydrolases"/>
    <property type="match status" value="1"/>
</dbReference>
<name>K2PS40_9FLAO</name>
<accession>K2PS40</accession>
<dbReference type="eggNOG" id="COG0553">
    <property type="taxonomic scope" value="Bacteria"/>
</dbReference>
<dbReference type="GO" id="GO:0008094">
    <property type="term" value="F:ATP-dependent activity, acting on DNA"/>
    <property type="evidence" value="ECO:0007669"/>
    <property type="project" value="TreeGrafter"/>
</dbReference>
<dbReference type="SUPFAM" id="SSF52540">
    <property type="entry name" value="P-loop containing nucleoside triphosphate hydrolases"/>
    <property type="match status" value="1"/>
</dbReference>